<dbReference type="PANTHER" id="PTHR43289">
    <property type="entry name" value="MITOGEN-ACTIVATED PROTEIN KINASE KINASE KINASE 20-RELATED"/>
    <property type="match status" value="1"/>
</dbReference>
<feature type="region of interest" description="Disordered" evidence="5">
    <location>
        <begin position="320"/>
        <end position="366"/>
    </location>
</feature>
<dbReference type="GO" id="GO:0005524">
    <property type="term" value="F:ATP binding"/>
    <property type="evidence" value="ECO:0007669"/>
    <property type="project" value="UniProtKB-KW"/>
</dbReference>
<dbReference type="SUPFAM" id="SSF56112">
    <property type="entry name" value="Protein kinase-like (PK-like)"/>
    <property type="match status" value="1"/>
</dbReference>
<dbReference type="GeneID" id="59346016"/>
<feature type="compositionally biased region" description="Acidic residues" evidence="5">
    <location>
        <begin position="338"/>
        <end position="352"/>
    </location>
</feature>
<evidence type="ECO:0000313" key="8">
    <source>
        <dbReference type="Proteomes" id="UP000636479"/>
    </source>
</evidence>
<dbReference type="InterPro" id="IPR000719">
    <property type="entry name" value="Prot_kinase_dom"/>
</dbReference>
<dbReference type="EMBL" id="JACAZF010000006">
    <property type="protein sequence ID" value="KAF7301144.1"/>
    <property type="molecule type" value="Genomic_DNA"/>
</dbReference>
<dbReference type="AlphaFoldDB" id="A0A8H6SKQ9"/>
<evidence type="ECO:0000256" key="1">
    <source>
        <dbReference type="ARBA" id="ARBA00022679"/>
    </source>
</evidence>
<evidence type="ECO:0000256" key="5">
    <source>
        <dbReference type="SAM" id="MobiDB-lite"/>
    </source>
</evidence>
<evidence type="ECO:0000256" key="3">
    <source>
        <dbReference type="ARBA" id="ARBA00022777"/>
    </source>
</evidence>
<gene>
    <name evidence="7" type="ORF">MIND_00678800</name>
</gene>
<dbReference type="Gene3D" id="1.10.510.10">
    <property type="entry name" value="Transferase(Phosphotransferase) domain 1"/>
    <property type="match status" value="1"/>
</dbReference>
<dbReference type="OrthoDB" id="5987198at2759"/>
<organism evidence="7 8">
    <name type="scientific">Mycena indigotica</name>
    <dbReference type="NCBI Taxonomy" id="2126181"/>
    <lineage>
        <taxon>Eukaryota</taxon>
        <taxon>Fungi</taxon>
        <taxon>Dikarya</taxon>
        <taxon>Basidiomycota</taxon>
        <taxon>Agaricomycotina</taxon>
        <taxon>Agaricomycetes</taxon>
        <taxon>Agaricomycetidae</taxon>
        <taxon>Agaricales</taxon>
        <taxon>Marasmiineae</taxon>
        <taxon>Mycenaceae</taxon>
        <taxon>Mycena</taxon>
    </lineage>
</organism>
<dbReference type="InterPro" id="IPR008266">
    <property type="entry name" value="Tyr_kinase_AS"/>
</dbReference>
<keyword evidence="4" id="KW-0067">ATP-binding</keyword>
<reference evidence="7" key="1">
    <citation type="submission" date="2020-05" db="EMBL/GenBank/DDBJ databases">
        <title>Mycena genomes resolve the evolution of fungal bioluminescence.</title>
        <authorList>
            <person name="Tsai I.J."/>
        </authorList>
    </citation>
    <scope>NUCLEOTIDE SEQUENCE</scope>
    <source>
        <strain evidence="7">171206Taipei</strain>
    </source>
</reference>
<evidence type="ECO:0000256" key="4">
    <source>
        <dbReference type="ARBA" id="ARBA00022840"/>
    </source>
</evidence>
<name>A0A8H6SKQ9_9AGAR</name>
<evidence type="ECO:0000256" key="2">
    <source>
        <dbReference type="ARBA" id="ARBA00022741"/>
    </source>
</evidence>
<evidence type="ECO:0000259" key="6">
    <source>
        <dbReference type="PROSITE" id="PS50011"/>
    </source>
</evidence>
<keyword evidence="2" id="KW-0547">Nucleotide-binding</keyword>
<sequence length="384" mass="44624">MGDTYHLTLSPYEKWWIQYQPFLLTRGYQLRPRYQRDWVPSWTLPDSGFDPERENYHEFEDGIREMRKNVLDAVRLSDRNKVVLRRVITASPELSILEYLNTRQHPHNRTVPLLDVIPLPDDDSTLIIVIPFLQQFDVPVFRHLREVVECMRQYFQGLQFMHFHRITHRDVCALNMMMDATKVQPFGFHFRFSKTIDGNLEHPSGWRDRCLVAPVDYYFIDFGLSSFHEEGADQARDVAAVGQDKTVPELSDDEPYNPFKVDIYQLGNVFLKQSRRHPTLSPYFGSLLQSMTALDPAARPSAAQLLTAFEDLCSRIPENELDKKMPNIPQSPYYSGESDSDYELVTDSESESNCEPSKASDSGPRDFVLHNPKFGLYLRLVPHT</sequence>
<proteinExistence type="predicted"/>
<evidence type="ECO:0000313" key="7">
    <source>
        <dbReference type="EMBL" id="KAF7301144.1"/>
    </source>
</evidence>
<keyword evidence="8" id="KW-1185">Reference proteome</keyword>
<keyword evidence="1" id="KW-0808">Transferase</keyword>
<dbReference type="PANTHER" id="PTHR43289:SF33">
    <property type="entry name" value="SERINE_THREONINE KINASE 31"/>
    <property type="match status" value="1"/>
</dbReference>
<dbReference type="PROSITE" id="PS50011">
    <property type="entry name" value="PROTEIN_KINASE_DOM"/>
    <property type="match status" value="1"/>
</dbReference>
<dbReference type="SMART" id="SM00220">
    <property type="entry name" value="S_TKc"/>
    <property type="match status" value="1"/>
</dbReference>
<accession>A0A8H6SKQ9</accession>
<protein>
    <submittedName>
        <fullName evidence="7">Protein kinase domain-containing protein</fullName>
    </submittedName>
</protein>
<comment type="caution">
    <text evidence="7">The sequence shown here is derived from an EMBL/GenBank/DDBJ whole genome shotgun (WGS) entry which is preliminary data.</text>
</comment>
<dbReference type="PROSITE" id="PS00109">
    <property type="entry name" value="PROTEIN_KINASE_TYR"/>
    <property type="match status" value="1"/>
</dbReference>
<dbReference type="GO" id="GO:0004674">
    <property type="term" value="F:protein serine/threonine kinase activity"/>
    <property type="evidence" value="ECO:0007669"/>
    <property type="project" value="TreeGrafter"/>
</dbReference>
<dbReference type="Proteomes" id="UP000636479">
    <property type="component" value="Unassembled WGS sequence"/>
</dbReference>
<dbReference type="InterPro" id="IPR011009">
    <property type="entry name" value="Kinase-like_dom_sf"/>
</dbReference>
<feature type="domain" description="Protein kinase" evidence="6">
    <location>
        <begin position="1"/>
        <end position="312"/>
    </location>
</feature>
<dbReference type="RefSeq" id="XP_037219144.1">
    <property type="nucleotide sequence ID" value="XM_037363500.1"/>
</dbReference>
<keyword evidence="3 7" id="KW-0418">Kinase</keyword>